<evidence type="ECO:0000256" key="3">
    <source>
        <dbReference type="RuleBase" id="RU000389"/>
    </source>
</evidence>
<evidence type="ECO:0000256" key="1">
    <source>
        <dbReference type="ARBA" id="ARBA00005233"/>
    </source>
</evidence>
<keyword evidence="4" id="KW-0472">Membrane</keyword>
<dbReference type="InterPro" id="IPR001082">
    <property type="entry name" value="Pilin"/>
</dbReference>
<comment type="similarity">
    <text evidence="1 3">Belongs to the N-Me-Phe pilin family.</text>
</comment>
<dbReference type="EMBL" id="BAABFL010000089">
    <property type="protein sequence ID" value="GAA4648661.1"/>
    <property type="molecule type" value="Genomic_DNA"/>
</dbReference>
<dbReference type="InterPro" id="IPR045584">
    <property type="entry name" value="Pilin-like"/>
</dbReference>
<evidence type="ECO:0000256" key="2">
    <source>
        <dbReference type="ARBA" id="ARBA00022481"/>
    </source>
</evidence>
<keyword evidence="3" id="KW-0281">Fimbrium</keyword>
<evidence type="ECO:0000256" key="4">
    <source>
        <dbReference type="SAM" id="Phobius"/>
    </source>
</evidence>
<dbReference type="PANTHER" id="PTHR30093:SF34">
    <property type="entry name" value="PREPILIN PEPTIDASE-DEPENDENT PROTEIN D"/>
    <property type="match status" value="1"/>
</dbReference>
<dbReference type="Pfam" id="PF00114">
    <property type="entry name" value="Pilin"/>
    <property type="match status" value="1"/>
</dbReference>
<reference evidence="6" key="1">
    <citation type="journal article" date="2019" name="Int. J. Syst. Evol. Microbiol.">
        <title>The Global Catalogue of Microorganisms (GCM) 10K type strain sequencing project: providing services to taxonomists for standard genome sequencing and annotation.</title>
        <authorList>
            <consortium name="The Broad Institute Genomics Platform"/>
            <consortium name="The Broad Institute Genome Sequencing Center for Infectious Disease"/>
            <person name="Wu L."/>
            <person name="Ma J."/>
        </authorList>
    </citation>
    <scope>NUCLEOTIDE SEQUENCE [LARGE SCALE GENOMIC DNA]</scope>
    <source>
        <strain evidence="6">JCM 17805</strain>
    </source>
</reference>
<name>A0ABP8UYR0_9GAMM</name>
<dbReference type="Gene3D" id="3.30.700.10">
    <property type="entry name" value="Glycoprotein, Type 4 Pilin"/>
    <property type="match status" value="1"/>
</dbReference>
<gene>
    <name evidence="5" type="ORF">GCM10023116_09310</name>
</gene>
<evidence type="ECO:0000313" key="5">
    <source>
        <dbReference type="EMBL" id="GAA4648661.1"/>
    </source>
</evidence>
<dbReference type="SUPFAM" id="SSF54523">
    <property type="entry name" value="Pili subunits"/>
    <property type="match status" value="1"/>
</dbReference>
<evidence type="ECO:0000313" key="6">
    <source>
        <dbReference type="Proteomes" id="UP001500604"/>
    </source>
</evidence>
<accession>A0ABP8UYR0</accession>
<keyword evidence="6" id="KW-1185">Reference proteome</keyword>
<sequence>MRLDKDVKQQGFTLIELMIVVAIIGILSAVAIPAYQDYTKRAHVSEGLNLASGVKAAISEYYATEGTWPLNNASAGLDASLAGNAVTGVVVSNDTITITYNTKVDSGSPTLVLKAAATSGAITWQCGGNGSSINSKYLPANCRGGGSSTTSSTTTSGGAP</sequence>
<dbReference type="RefSeq" id="WP_345194354.1">
    <property type="nucleotide sequence ID" value="NZ_BAABFL010000089.1"/>
</dbReference>
<feature type="transmembrane region" description="Helical" evidence="4">
    <location>
        <begin position="12"/>
        <end position="35"/>
    </location>
</feature>
<comment type="caution">
    <text evidence="5">The sequence shown here is derived from an EMBL/GenBank/DDBJ whole genome shotgun (WGS) entry which is preliminary data.</text>
</comment>
<dbReference type="PROSITE" id="PS00409">
    <property type="entry name" value="PROKAR_NTER_METHYL"/>
    <property type="match status" value="1"/>
</dbReference>
<dbReference type="Pfam" id="PF07963">
    <property type="entry name" value="N_methyl"/>
    <property type="match status" value="1"/>
</dbReference>
<keyword evidence="2" id="KW-0488">Methylation</keyword>
<keyword evidence="4" id="KW-0812">Transmembrane</keyword>
<dbReference type="Proteomes" id="UP001500604">
    <property type="component" value="Unassembled WGS sequence"/>
</dbReference>
<dbReference type="PANTHER" id="PTHR30093">
    <property type="entry name" value="GENERAL SECRETION PATHWAY PROTEIN G"/>
    <property type="match status" value="1"/>
</dbReference>
<dbReference type="NCBIfam" id="TIGR02532">
    <property type="entry name" value="IV_pilin_GFxxxE"/>
    <property type="match status" value="1"/>
</dbReference>
<protein>
    <submittedName>
        <fullName evidence="5">Pilin</fullName>
    </submittedName>
</protein>
<keyword evidence="4" id="KW-1133">Transmembrane helix</keyword>
<organism evidence="5 6">
    <name type="scientific">Kistimonas scapharcae</name>
    <dbReference type="NCBI Taxonomy" id="1036133"/>
    <lineage>
        <taxon>Bacteria</taxon>
        <taxon>Pseudomonadati</taxon>
        <taxon>Pseudomonadota</taxon>
        <taxon>Gammaproteobacteria</taxon>
        <taxon>Oceanospirillales</taxon>
        <taxon>Endozoicomonadaceae</taxon>
        <taxon>Kistimonas</taxon>
    </lineage>
</organism>
<proteinExistence type="inferred from homology"/>
<dbReference type="InterPro" id="IPR012902">
    <property type="entry name" value="N_methyl_site"/>
</dbReference>